<protein>
    <recommendedName>
        <fullName evidence="5">Mce associated membrane protein</fullName>
    </recommendedName>
</protein>
<evidence type="ECO:0000256" key="1">
    <source>
        <dbReference type="SAM" id="MobiDB-lite"/>
    </source>
</evidence>
<keyword evidence="2" id="KW-0812">Transmembrane</keyword>
<reference evidence="3 4" key="1">
    <citation type="submission" date="2016-11" db="EMBL/GenBank/DDBJ databases">
        <authorList>
            <consortium name="Pathogen Informatics"/>
        </authorList>
    </citation>
    <scope>NUCLEOTIDE SEQUENCE [LARGE SCALE GENOMIC DNA]</scope>
    <source>
        <strain evidence="3 4">968</strain>
    </source>
</reference>
<proteinExistence type="predicted"/>
<dbReference type="RefSeq" id="WP_227975388.1">
    <property type="nucleotide sequence ID" value="NZ_CP065265.1"/>
</dbReference>
<gene>
    <name evidence="3" type="ORF">SAMEA2275694_01137</name>
</gene>
<name>A0A9Q7SBM3_9MYCO</name>
<keyword evidence="2" id="KW-0472">Membrane</keyword>
<keyword evidence="2" id="KW-1133">Transmembrane helix</keyword>
<dbReference type="AlphaFoldDB" id="A0A9Q7SBM3"/>
<sequence>MTRITASAINLDVDMSDEKSAQESADEQDTPQPDDDVVAERAEKARGLTLSLRWDVLVVSALLVLSLAANALLGWCWFRSARSEQRAESTAVSSQEDIDSRHHSEQVALDYAKGAADMNYKDMPGWTKRLTANTSPELTKKLKEAAAAMEQIIVPLQWVSTPTPIAAVTRSAHDGVYVVNCFVSVTTKNAQAPDGIMSTATYTVTVSKNDSWVITDVGGVDSAMKAGK</sequence>
<evidence type="ECO:0000256" key="2">
    <source>
        <dbReference type="SAM" id="Phobius"/>
    </source>
</evidence>
<feature type="region of interest" description="Disordered" evidence="1">
    <location>
        <begin position="1"/>
        <end position="36"/>
    </location>
</feature>
<accession>A0A9Q7SBM3</accession>
<evidence type="ECO:0000313" key="4">
    <source>
        <dbReference type="Proteomes" id="UP000185183"/>
    </source>
</evidence>
<evidence type="ECO:0000313" key="3">
    <source>
        <dbReference type="EMBL" id="SHW98545.1"/>
    </source>
</evidence>
<dbReference type="EMBL" id="FSFA01000001">
    <property type="protein sequence ID" value="SHW98545.1"/>
    <property type="molecule type" value="Genomic_DNA"/>
</dbReference>
<evidence type="ECO:0008006" key="5">
    <source>
        <dbReference type="Google" id="ProtNLM"/>
    </source>
</evidence>
<feature type="transmembrane region" description="Helical" evidence="2">
    <location>
        <begin position="56"/>
        <end position="78"/>
    </location>
</feature>
<organism evidence="3 4">
    <name type="scientific">Mycobacteroides abscessus subsp. bolletii</name>
    <dbReference type="NCBI Taxonomy" id="319705"/>
    <lineage>
        <taxon>Bacteria</taxon>
        <taxon>Bacillati</taxon>
        <taxon>Actinomycetota</taxon>
        <taxon>Actinomycetes</taxon>
        <taxon>Mycobacteriales</taxon>
        <taxon>Mycobacteriaceae</taxon>
        <taxon>Mycobacteroides</taxon>
        <taxon>Mycobacteroides abscessus</taxon>
    </lineage>
</organism>
<comment type="caution">
    <text evidence="3">The sequence shown here is derived from an EMBL/GenBank/DDBJ whole genome shotgun (WGS) entry which is preliminary data.</text>
</comment>
<dbReference type="Proteomes" id="UP000185183">
    <property type="component" value="Unassembled WGS sequence"/>
</dbReference>
<feature type="compositionally biased region" description="Acidic residues" evidence="1">
    <location>
        <begin position="24"/>
        <end position="36"/>
    </location>
</feature>